<keyword evidence="2" id="KW-1185">Reference proteome</keyword>
<comment type="caution">
    <text evidence="1">The sequence shown here is derived from an EMBL/GenBank/DDBJ whole genome shotgun (WGS) entry which is preliminary data.</text>
</comment>
<gene>
    <name evidence="1" type="primary">jg1538</name>
    <name evidence="1" type="ORF">PAEG_LOCUS13333</name>
</gene>
<evidence type="ECO:0000313" key="1">
    <source>
        <dbReference type="EMBL" id="CAH2235722.1"/>
    </source>
</evidence>
<dbReference type="EMBL" id="CAKXAJ010025153">
    <property type="protein sequence ID" value="CAH2235722.1"/>
    <property type="molecule type" value="Genomic_DNA"/>
</dbReference>
<accession>A0A8S4RJ07</accession>
<name>A0A8S4RJ07_9NEOP</name>
<dbReference type="AlphaFoldDB" id="A0A8S4RJ07"/>
<protein>
    <submittedName>
        <fullName evidence="1">Jg1538 protein</fullName>
    </submittedName>
</protein>
<dbReference type="OrthoDB" id="407509at2759"/>
<proteinExistence type="predicted"/>
<organism evidence="1 2">
    <name type="scientific">Pararge aegeria aegeria</name>
    <dbReference type="NCBI Taxonomy" id="348720"/>
    <lineage>
        <taxon>Eukaryota</taxon>
        <taxon>Metazoa</taxon>
        <taxon>Ecdysozoa</taxon>
        <taxon>Arthropoda</taxon>
        <taxon>Hexapoda</taxon>
        <taxon>Insecta</taxon>
        <taxon>Pterygota</taxon>
        <taxon>Neoptera</taxon>
        <taxon>Endopterygota</taxon>
        <taxon>Lepidoptera</taxon>
        <taxon>Glossata</taxon>
        <taxon>Ditrysia</taxon>
        <taxon>Papilionoidea</taxon>
        <taxon>Nymphalidae</taxon>
        <taxon>Satyrinae</taxon>
        <taxon>Satyrini</taxon>
        <taxon>Parargina</taxon>
        <taxon>Pararge</taxon>
    </lineage>
</organism>
<evidence type="ECO:0000313" key="2">
    <source>
        <dbReference type="Proteomes" id="UP000838756"/>
    </source>
</evidence>
<sequence>MERAMLGVSLRDQTRNEEIRRRTRVTDIRVAPRLAKLKWRWAGHKARRRDGRWGLKVLEWRPRTSKRSAVRPPTRWTDDLRRDAGSRWRQATQYRVLWNNRPLQKTSVQKWTSIG</sequence>
<dbReference type="Proteomes" id="UP000838756">
    <property type="component" value="Unassembled WGS sequence"/>
</dbReference>
<reference evidence="1" key="1">
    <citation type="submission" date="2022-03" db="EMBL/GenBank/DDBJ databases">
        <authorList>
            <person name="Lindestad O."/>
        </authorList>
    </citation>
    <scope>NUCLEOTIDE SEQUENCE</scope>
</reference>